<protein>
    <submittedName>
        <fullName evidence="1">19705_t:CDS:1</fullName>
    </submittedName>
</protein>
<dbReference type="EMBL" id="CAJVQB010006442">
    <property type="protein sequence ID" value="CAG8684150.1"/>
    <property type="molecule type" value="Genomic_DNA"/>
</dbReference>
<name>A0ABN7UXT7_GIGMA</name>
<keyword evidence="2" id="KW-1185">Reference proteome</keyword>
<evidence type="ECO:0000313" key="1">
    <source>
        <dbReference type="EMBL" id="CAG8684150.1"/>
    </source>
</evidence>
<gene>
    <name evidence="1" type="ORF">GMARGA_LOCUS11150</name>
</gene>
<organism evidence="1 2">
    <name type="scientific">Gigaspora margarita</name>
    <dbReference type="NCBI Taxonomy" id="4874"/>
    <lineage>
        <taxon>Eukaryota</taxon>
        <taxon>Fungi</taxon>
        <taxon>Fungi incertae sedis</taxon>
        <taxon>Mucoromycota</taxon>
        <taxon>Glomeromycotina</taxon>
        <taxon>Glomeromycetes</taxon>
        <taxon>Diversisporales</taxon>
        <taxon>Gigasporaceae</taxon>
        <taxon>Gigaspora</taxon>
    </lineage>
</organism>
<accession>A0ABN7UXT7</accession>
<sequence length="254" mass="30311">MFRCKESLQSKNDYVQNMLTKNGLNYINNLKTPEACYKIVGINTHETDCTDGEWIEYCNIPQIRDNETPSEWMKRIWEYLMYFRENNLLPIESKKYLKARRLIRLSNSGSYAPEIGIAICFSCDQLVYTGQRKKNIGNYNQIGMERYWKFSCTGNKYCSISYDKCLLKVEKKSISGYNYDNEYALHRYGLWMQNAIKKAEHAREIGKKIRVCIIIQRKFIEYYYRPDGLCTSELTQHYQLLWVIQEEMRQVNNE</sequence>
<comment type="caution">
    <text evidence="1">The sequence shown here is derived from an EMBL/GenBank/DDBJ whole genome shotgun (WGS) entry which is preliminary data.</text>
</comment>
<evidence type="ECO:0000313" key="2">
    <source>
        <dbReference type="Proteomes" id="UP000789901"/>
    </source>
</evidence>
<dbReference type="Proteomes" id="UP000789901">
    <property type="component" value="Unassembled WGS sequence"/>
</dbReference>
<proteinExistence type="predicted"/>
<reference evidence="1 2" key="1">
    <citation type="submission" date="2021-06" db="EMBL/GenBank/DDBJ databases">
        <authorList>
            <person name="Kallberg Y."/>
            <person name="Tangrot J."/>
            <person name="Rosling A."/>
        </authorList>
    </citation>
    <scope>NUCLEOTIDE SEQUENCE [LARGE SCALE GENOMIC DNA]</scope>
    <source>
        <strain evidence="1 2">120-4 pot B 10/14</strain>
    </source>
</reference>